<protein>
    <submittedName>
        <fullName evidence="1">Uncharacterized protein</fullName>
    </submittedName>
</protein>
<name>A0A382DXW0_9ZZZZ</name>
<feature type="non-terminal residue" evidence="1">
    <location>
        <position position="1"/>
    </location>
</feature>
<dbReference type="AlphaFoldDB" id="A0A382DXW0"/>
<gene>
    <name evidence="1" type="ORF">METZ01_LOCUS195251</name>
</gene>
<feature type="non-terminal residue" evidence="1">
    <location>
        <position position="40"/>
    </location>
</feature>
<proteinExistence type="predicted"/>
<organism evidence="1">
    <name type="scientific">marine metagenome</name>
    <dbReference type="NCBI Taxonomy" id="408172"/>
    <lineage>
        <taxon>unclassified sequences</taxon>
        <taxon>metagenomes</taxon>
        <taxon>ecological metagenomes</taxon>
    </lineage>
</organism>
<dbReference type="EMBL" id="UINC01041304">
    <property type="protein sequence ID" value="SVB42397.1"/>
    <property type="molecule type" value="Genomic_DNA"/>
</dbReference>
<accession>A0A382DXW0</accession>
<evidence type="ECO:0000313" key="1">
    <source>
        <dbReference type="EMBL" id="SVB42397.1"/>
    </source>
</evidence>
<sequence length="40" mass="4329">VGIEPSNSCSRHWQARCEISSDACHPLRVANCVNSISAET</sequence>
<reference evidence="1" key="1">
    <citation type="submission" date="2018-05" db="EMBL/GenBank/DDBJ databases">
        <authorList>
            <person name="Lanie J.A."/>
            <person name="Ng W.-L."/>
            <person name="Kazmierczak K.M."/>
            <person name="Andrzejewski T.M."/>
            <person name="Davidsen T.M."/>
            <person name="Wayne K.J."/>
            <person name="Tettelin H."/>
            <person name="Glass J.I."/>
            <person name="Rusch D."/>
            <person name="Podicherti R."/>
            <person name="Tsui H.-C.T."/>
            <person name="Winkler M.E."/>
        </authorList>
    </citation>
    <scope>NUCLEOTIDE SEQUENCE</scope>
</reference>